<dbReference type="AlphaFoldDB" id="A0A6C0EUL3"/>
<reference evidence="1" key="1">
    <citation type="journal article" date="2020" name="Nature">
        <title>Giant virus diversity and host interactions through global metagenomics.</title>
        <authorList>
            <person name="Schulz F."/>
            <person name="Roux S."/>
            <person name="Paez-Espino D."/>
            <person name="Jungbluth S."/>
            <person name="Walsh D.A."/>
            <person name="Denef V.J."/>
            <person name="McMahon K.D."/>
            <person name="Konstantinidis K.T."/>
            <person name="Eloe-Fadrosh E.A."/>
            <person name="Kyrpides N.C."/>
            <person name="Woyke T."/>
        </authorList>
    </citation>
    <scope>NUCLEOTIDE SEQUENCE</scope>
    <source>
        <strain evidence="1">GVMAG-M-3300009159-65</strain>
    </source>
</reference>
<organism evidence="1">
    <name type="scientific">viral metagenome</name>
    <dbReference type="NCBI Taxonomy" id="1070528"/>
    <lineage>
        <taxon>unclassified sequences</taxon>
        <taxon>metagenomes</taxon>
        <taxon>organismal metagenomes</taxon>
    </lineage>
</organism>
<protein>
    <submittedName>
        <fullName evidence="1">Uncharacterized protein</fullName>
    </submittedName>
</protein>
<name>A0A6C0EUL3_9ZZZZ</name>
<dbReference type="EMBL" id="MN738930">
    <property type="protein sequence ID" value="QHT32029.1"/>
    <property type="molecule type" value="Genomic_DNA"/>
</dbReference>
<sequence>MSDKIKNYYENLPKDLRRENKVNNTFKNHHILPNSMICAIGGTGTGKTNSILDMIHRMDGTFYQIIVFNPVSTDEPIYSLLKKQMPKRSWSKISNVLL</sequence>
<accession>A0A6C0EUL3</accession>
<evidence type="ECO:0000313" key="1">
    <source>
        <dbReference type="EMBL" id="QHT32029.1"/>
    </source>
</evidence>
<dbReference type="SUPFAM" id="SSF52540">
    <property type="entry name" value="P-loop containing nucleoside triphosphate hydrolases"/>
    <property type="match status" value="1"/>
</dbReference>
<proteinExistence type="predicted"/>
<dbReference type="InterPro" id="IPR027417">
    <property type="entry name" value="P-loop_NTPase"/>
</dbReference>